<dbReference type="PRINTS" id="PR00534">
    <property type="entry name" value="MCRFAMILY"/>
</dbReference>
<evidence type="ECO:0000313" key="14">
    <source>
        <dbReference type="EMBL" id="GFR06189.1"/>
    </source>
</evidence>
<dbReference type="InterPro" id="IPR000276">
    <property type="entry name" value="GPCR_Rhodpsn"/>
</dbReference>
<keyword evidence="8 10" id="KW-0675">Receptor</keyword>
<dbReference type="PANTHER" id="PTHR24248">
    <property type="entry name" value="ADRENERGIC RECEPTOR-RELATED G-PROTEIN COUPLED RECEPTOR"/>
    <property type="match status" value="1"/>
</dbReference>
<reference evidence="14" key="1">
    <citation type="submission" date="2020-07" db="EMBL/GenBank/DDBJ databases">
        <title>Multicomponent nature underlies the extraordinary mechanical properties of spider dragline silk.</title>
        <authorList>
            <person name="Kono N."/>
            <person name="Nakamura H."/>
            <person name="Mori M."/>
            <person name="Yoshida Y."/>
            <person name="Ohtoshi R."/>
            <person name="Malay A.D."/>
            <person name="Moran D.A.P."/>
            <person name="Tomita M."/>
            <person name="Numata K."/>
            <person name="Arakawa K."/>
        </authorList>
    </citation>
    <scope>NUCLEOTIDE SEQUENCE</scope>
</reference>
<keyword evidence="9 10" id="KW-0807">Transducer</keyword>
<dbReference type="PRINTS" id="PR00237">
    <property type="entry name" value="GPCRRHODOPSN"/>
</dbReference>
<keyword evidence="3" id="KW-1003">Cell membrane</keyword>
<dbReference type="Pfam" id="PF00001">
    <property type="entry name" value="7tm_1"/>
    <property type="match status" value="1"/>
</dbReference>
<feature type="region of interest" description="Disordered" evidence="11">
    <location>
        <begin position="269"/>
        <end position="302"/>
    </location>
</feature>
<sequence>MSLRGFFSEELYTMTHLNEYPSSSSTQEPYFVESSKQFIDEQHNSVNVSELLLPTISGGVGTIFIAVSLGIFILLTVIGNVFVIYAIATEKNLKGLANWLILSLAVADLMVAILVMPLSAYNEVNQQIWSLGPELCMLWTSLDVLCCTSSILHLLAIAIDRYWAVTNIEYARSRSPKKIYLLIAGVWTGASIISFAPVFGWKDPDFYRRLEVEGRCLVSQNVIYQVFATCTSFYIPLIFILLLYWNIFKQARKRIRSRPGASAVLIEKNCNAPGSSTSPQSTDDQAEEGKDHAQEQISENGVETSQAGLGRLIVLAKREKKHVKESTEAKRERKAAKTLMIITGVFIVCWLPFFVMAFLMAICSSCEPVGIVFSILLWLGYTNSLLNPIIYTVFSPDFRNAFKRMLCGAQYTTQRH</sequence>
<feature type="transmembrane region" description="Helical" evidence="12">
    <location>
        <begin position="179"/>
        <end position="202"/>
    </location>
</feature>
<dbReference type="PROSITE" id="PS50262">
    <property type="entry name" value="G_PROTEIN_RECEP_F1_2"/>
    <property type="match status" value="1"/>
</dbReference>
<dbReference type="OrthoDB" id="10034726at2759"/>
<feature type="transmembrane region" description="Helical" evidence="12">
    <location>
        <begin position="368"/>
        <end position="394"/>
    </location>
</feature>
<dbReference type="EMBL" id="BMAO01006119">
    <property type="protein sequence ID" value="GFR06189.1"/>
    <property type="molecule type" value="Genomic_DNA"/>
</dbReference>
<evidence type="ECO:0000313" key="15">
    <source>
        <dbReference type="Proteomes" id="UP000887116"/>
    </source>
</evidence>
<evidence type="ECO:0000256" key="8">
    <source>
        <dbReference type="ARBA" id="ARBA00023170"/>
    </source>
</evidence>
<dbReference type="GO" id="GO:0071880">
    <property type="term" value="P:adenylate cyclase-activating adrenergic receptor signaling pathway"/>
    <property type="evidence" value="ECO:0007669"/>
    <property type="project" value="TreeGrafter"/>
</dbReference>
<dbReference type="PROSITE" id="PS00237">
    <property type="entry name" value="G_PROTEIN_RECEP_F1_1"/>
    <property type="match status" value="1"/>
</dbReference>
<dbReference type="AlphaFoldDB" id="A0A8X6LGC5"/>
<evidence type="ECO:0000256" key="3">
    <source>
        <dbReference type="ARBA" id="ARBA00022475"/>
    </source>
</evidence>
<feature type="transmembrane region" description="Helical" evidence="12">
    <location>
        <begin position="138"/>
        <end position="159"/>
    </location>
</feature>
<dbReference type="GO" id="GO:0043410">
    <property type="term" value="P:positive regulation of MAPK cascade"/>
    <property type="evidence" value="ECO:0007669"/>
    <property type="project" value="TreeGrafter"/>
</dbReference>
<name>A0A8X6LGC5_TRICU</name>
<dbReference type="Gene3D" id="1.20.1070.10">
    <property type="entry name" value="Rhodopsin 7-helix transmembrane proteins"/>
    <property type="match status" value="1"/>
</dbReference>
<feature type="transmembrane region" description="Helical" evidence="12">
    <location>
        <begin position="339"/>
        <end position="362"/>
    </location>
</feature>
<comment type="similarity">
    <text evidence="2 10">Belongs to the G-protein coupled receptor 1 family.</text>
</comment>
<comment type="subcellular location">
    <subcellularLocation>
        <location evidence="1">Cell membrane</location>
        <topology evidence="1">Multi-pass membrane protein</topology>
    </subcellularLocation>
</comment>
<dbReference type="Proteomes" id="UP000887116">
    <property type="component" value="Unassembled WGS sequence"/>
</dbReference>
<gene>
    <name evidence="14" type="ORF">TNCT_147651</name>
</gene>
<dbReference type="GO" id="GO:0004977">
    <property type="term" value="F:melanocortin receptor activity"/>
    <property type="evidence" value="ECO:0007669"/>
    <property type="project" value="InterPro"/>
</dbReference>
<keyword evidence="7 12" id="KW-0472">Membrane</keyword>
<evidence type="ECO:0000256" key="10">
    <source>
        <dbReference type="RuleBase" id="RU000688"/>
    </source>
</evidence>
<dbReference type="SMART" id="SM01381">
    <property type="entry name" value="7TM_GPCR_Srsx"/>
    <property type="match status" value="1"/>
</dbReference>
<feature type="compositionally biased region" description="Polar residues" evidence="11">
    <location>
        <begin position="272"/>
        <end position="283"/>
    </location>
</feature>
<evidence type="ECO:0000256" key="5">
    <source>
        <dbReference type="ARBA" id="ARBA00022989"/>
    </source>
</evidence>
<evidence type="ECO:0000259" key="13">
    <source>
        <dbReference type="PROSITE" id="PS50262"/>
    </source>
</evidence>
<evidence type="ECO:0000256" key="7">
    <source>
        <dbReference type="ARBA" id="ARBA00023136"/>
    </source>
</evidence>
<evidence type="ECO:0000256" key="4">
    <source>
        <dbReference type="ARBA" id="ARBA00022692"/>
    </source>
</evidence>
<keyword evidence="6 10" id="KW-0297">G-protein coupled receptor</keyword>
<feature type="transmembrane region" description="Helical" evidence="12">
    <location>
        <begin position="222"/>
        <end position="248"/>
    </location>
</feature>
<feature type="transmembrane region" description="Helical" evidence="12">
    <location>
        <begin position="99"/>
        <end position="118"/>
    </location>
</feature>
<evidence type="ECO:0000256" key="2">
    <source>
        <dbReference type="ARBA" id="ARBA00010663"/>
    </source>
</evidence>
<comment type="caution">
    <text evidence="14">The sequence shown here is derived from an EMBL/GenBank/DDBJ whole genome shotgun (WGS) entry which is preliminary data.</text>
</comment>
<evidence type="ECO:0000256" key="6">
    <source>
        <dbReference type="ARBA" id="ARBA00023040"/>
    </source>
</evidence>
<accession>A0A8X6LGC5</accession>
<dbReference type="InterPro" id="IPR001671">
    <property type="entry name" value="Melcrt_ACTH_rcpt"/>
</dbReference>
<evidence type="ECO:0000256" key="1">
    <source>
        <dbReference type="ARBA" id="ARBA00004651"/>
    </source>
</evidence>
<dbReference type="CDD" id="cd15331">
    <property type="entry name" value="7tmA_5-HT1A_invertebrates"/>
    <property type="match status" value="1"/>
</dbReference>
<keyword evidence="4 10" id="KW-0812">Transmembrane</keyword>
<dbReference type="SUPFAM" id="SSF81321">
    <property type="entry name" value="Family A G protein-coupled receptor-like"/>
    <property type="match status" value="1"/>
</dbReference>
<evidence type="ECO:0000256" key="9">
    <source>
        <dbReference type="ARBA" id="ARBA00023224"/>
    </source>
</evidence>
<feature type="transmembrane region" description="Helical" evidence="12">
    <location>
        <begin position="63"/>
        <end position="87"/>
    </location>
</feature>
<evidence type="ECO:0000256" key="11">
    <source>
        <dbReference type="SAM" id="MobiDB-lite"/>
    </source>
</evidence>
<evidence type="ECO:0000256" key="12">
    <source>
        <dbReference type="SAM" id="Phobius"/>
    </source>
</evidence>
<protein>
    <submittedName>
        <fullName evidence="14">5-hydroxytryptamine receptor</fullName>
    </submittedName>
</protein>
<dbReference type="GO" id="GO:0005886">
    <property type="term" value="C:plasma membrane"/>
    <property type="evidence" value="ECO:0007669"/>
    <property type="project" value="UniProtKB-SubCell"/>
</dbReference>
<organism evidence="14 15">
    <name type="scientific">Trichonephila clavata</name>
    <name type="common">Joro spider</name>
    <name type="synonym">Nephila clavata</name>
    <dbReference type="NCBI Taxonomy" id="2740835"/>
    <lineage>
        <taxon>Eukaryota</taxon>
        <taxon>Metazoa</taxon>
        <taxon>Ecdysozoa</taxon>
        <taxon>Arthropoda</taxon>
        <taxon>Chelicerata</taxon>
        <taxon>Arachnida</taxon>
        <taxon>Araneae</taxon>
        <taxon>Araneomorphae</taxon>
        <taxon>Entelegynae</taxon>
        <taxon>Araneoidea</taxon>
        <taxon>Nephilidae</taxon>
        <taxon>Trichonephila</taxon>
    </lineage>
</organism>
<keyword evidence="15" id="KW-1185">Reference proteome</keyword>
<keyword evidence="5 12" id="KW-1133">Transmembrane helix</keyword>
<feature type="domain" description="G-protein coupled receptors family 1 profile" evidence="13">
    <location>
        <begin position="79"/>
        <end position="391"/>
    </location>
</feature>
<proteinExistence type="inferred from homology"/>
<dbReference type="InterPro" id="IPR017452">
    <property type="entry name" value="GPCR_Rhodpsn_7TM"/>
</dbReference>
<dbReference type="PANTHER" id="PTHR24248:SF200">
    <property type="entry name" value="5-HYDROXYTRYPTAMINE RECEPTOR 1B-LIKE ISOFORM X1"/>
    <property type="match status" value="1"/>
</dbReference>